<gene>
    <name evidence="1" type="ORF">MSIMFB_02653</name>
</gene>
<organism evidence="1 2">
    <name type="scientific">Mycobacterium simulans</name>
    <dbReference type="NCBI Taxonomy" id="627089"/>
    <lineage>
        <taxon>Bacteria</taxon>
        <taxon>Bacillati</taxon>
        <taxon>Actinomycetota</taxon>
        <taxon>Actinomycetes</taxon>
        <taxon>Mycobacteriales</taxon>
        <taxon>Mycobacteriaceae</taxon>
        <taxon>Mycobacterium</taxon>
    </lineage>
</organism>
<proteinExistence type="predicted"/>
<comment type="caution">
    <text evidence="1">The sequence shown here is derived from an EMBL/GenBank/DDBJ whole genome shotgun (WGS) entry which is preliminary data.</text>
</comment>
<reference evidence="1 2" key="1">
    <citation type="submission" date="2017-10" db="EMBL/GenBank/DDBJ databases">
        <authorList>
            <consortium name="Urmite Genomes"/>
        </authorList>
    </citation>
    <scope>NUCLEOTIDE SEQUENCE [LARGE SCALE GENOMIC DNA]</scope>
    <source>
        <strain evidence="1 2">FB-527</strain>
    </source>
</reference>
<sequence>MKSALVDYVALLPCGYAVADKLVELADIAMISGGHDVFQERAPARRFLGDFLIRTTTGLGGPGWFAKSCKLVAHWSVAQRRQRRQR</sequence>
<evidence type="ECO:0000313" key="2">
    <source>
        <dbReference type="Proteomes" id="UP000554965"/>
    </source>
</evidence>
<dbReference type="AlphaFoldDB" id="A0A7Z7IKD0"/>
<protein>
    <submittedName>
        <fullName evidence="1">Uncharacterized protein</fullName>
    </submittedName>
</protein>
<evidence type="ECO:0000313" key="1">
    <source>
        <dbReference type="EMBL" id="SOJ55165.1"/>
    </source>
</evidence>
<dbReference type="EMBL" id="OCTY01000002">
    <property type="protein sequence ID" value="SOJ55165.1"/>
    <property type="molecule type" value="Genomic_DNA"/>
</dbReference>
<keyword evidence="2" id="KW-1185">Reference proteome</keyword>
<accession>A0A7Z7IKD0</accession>
<dbReference type="Proteomes" id="UP000554965">
    <property type="component" value="Unassembled WGS sequence"/>
</dbReference>
<name>A0A7Z7IKD0_9MYCO</name>